<evidence type="ECO:0000256" key="2">
    <source>
        <dbReference type="ARBA" id="ARBA00022989"/>
    </source>
</evidence>
<feature type="transmembrane region" description="Helical" evidence="4">
    <location>
        <begin position="46"/>
        <end position="67"/>
    </location>
</feature>
<dbReference type="Proteomes" id="UP000306441">
    <property type="component" value="Unassembled WGS sequence"/>
</dbReference>
<organism evidence="6 7">
    <name type="scientific">Ollibium composti</name>
    <dbReference type="NCBI Taxonomy" id="2675109"/>
    <lineage>
        <taxon>Bacteria</taxon>
        <taxon>Pseudomonadati</taxon>
        <taxon>Pseudomonadota</taxon>
        <taxon>Alphaproteobacteria</taxon>
        <taxon>Hyphomicrobiales</taxon>
        <taxon>Phyllobacteriaceae</taxon>
        <taxon>Ollibium</taxon>
    </lineage>
</organism>
<feature type="transmembrane region" description="Helical" evidence="4">
    <location>
        <begin position="338"/>
        <end position="358"/>
    </location>
</feature>
<keyword evidence="7" id="KW-1185">Reference proteome</keyword>
<feature type="transmembrane region" description="Helical" evidence="4">
    <location>
        <begin position="20"/>
        <end position="40"/>
    </location>
</feature>
<dbReference type="RefSeq" id="WP_136359899.1">
    <property type="nucleotide sequence ID" value="NZ_SSNY01000013.1"/>
</dbReference>
<evidence type="ECO:0000259" key="5">
    <source>
        <dbReference type="PROSITE" id="PS50850"/>
    </source>
</evidence>
<reference evidence="6 7" key="1">
    <citation type="submission" date="2019-04" db="EMBL/GenBank/DDBJ databases">
        <title>Mesorhizobium composti sp. nov., isolated from compost.</title>
        <authorList>
            <person name="Lin S.-Y."/>
            <person name="Hameed A."/>
            <person name="Hsieh Y.-T."/>
            <person name="Young C.-C."/>
        </authorList>
    </citation>
    <scope>NUCLEOTIDE SEQUENCE [LARGE SCALE GENOMIC DNA]</scope>
    <source>
        <strain evidence="6 7">CC-YTH430</strain>
    </source>
</reference>
<accession>A0ABY2Q4W1</accession>
<evidence type="ECO:0000256" key="1">
    <source>
        <dbReference type="ARBA" id="ARBA00022692"/>
    </source>
</evidence>
<dbReference type="InterPro" id="IPR036259">
    <property type="entry name" value="MFS_trans_sf"/>
</dbReference>
<dbReference type="SUPFAM" id="SSF103473">
    <property type="entry name" value="MFS general substrate transporter"/>
    <property type="match status" value="1"/>
</dbReference>
<dbReference type="PANTHER" id="PTHR23542:SF1">
    <property type="entry name" value="MAJOR FACILITATOR SUPERFAMILY (MFS) PROFILE DOMAIN-CONTAINING PROTEIN"/>
    <property type="match status" value="1"/>
</dbReference>
<dbReference type="Pfam" id="PF07690">
    <property type="entry name" value="MFS_1"/>
    <property type="match status" value="1"/>
</dbReference>
<feature type="transmembrane region" description="Helical" evidence="4">
    <location>
        <begin position="247"/>
        <end position="268"/>
    </location>
</feature>
<dbReference type="EMBL" id="SSNY01000013">
    <property type="protein sequence ID" value="THF55127.1"/>
    <property type="molecule type" value="Genomic_DNA"/>
</dbReference>
<feature type="transmembrane region" description="Helical" evidence="4">
    <location>
        <begin position="104"/>
        <end position="126"/>
    </location>
</feature>
<feature type="transmembrane region" description="Helical" evidence="4">
    <location>
        <begin position="280"/>
        <end position="297"/>
    </location>
</feature>
<evidence type="ECO:0000256" key="4">
    <source>
        <dbReference type="SAM" id="Phobius"/>
    </source>
</evidence>
<feature type="transmembrane region" description="Helical" evidence="4">
    <location>
        <begin position="214"/>
        <end position="235"/>
    </location>
</feature>
<name>A0ABY2Q4W1_9HYPH</name>
<dbReference type="PANTHER" id="PTHR23542">
    <property type="match status" value="1"/>
</dbReference>
<proteinExistence type="predicted"/>
<feature type="transmembrane region" description="Helical" evidence="4">
    <location>
        <begin position="370"/>
        <end position="391"/>
    </location>
</feature>
<protein>
    <submittedName>
        <fullName evidence="6">MFS transporter</fullName>
    </submittedName>
</protein>
<keyword evidence="1 4" id="KW-0812">Transmembrane</keyword>
<sequence length="408" mass="42150">MANPYAEIFKARGAKGFSSAAFVARLPVAMAPIGIVAMLSQTHGEYWLAGAVSATFALANALVSPQISRLVDRYGQARIAMPAAIVSAVAFVLLIAAANQRWPAWVLFAAALAAATMPSISAMVRARWSEVFRDRPELNTAFAFESAADELIYIAGASLSVGLAVSFFPEAGMLASTALLAVGMMAFLLQRASEPAVRPIHSGQHKGSAVRLPAVRLVTLALVFVGATFATAEVASVAITEQLGQPGAASLVIGVYAVGSFAVGLILGALNPKMPLHRQMLIAVSVLALTALPLLFAGTSVPLLAAAVFLSGVAISPTFITAFGVIERKVPESMLTEGVTWVMTGIGIGMALGAFISGWVVDNYGPQNGFWVSVAASAAAVLTVGIGQGSLSDSKLHTTGRTELQPAE</sequence>
<dbReference type="PROSITE" id="PS50850">
    <property type="entry name" value="MFS"/>
    <property type="match status" value="1"/>
</dbReference>
<evidence type="ECO:0000313" key="7">
    <source>
        <dbReference type="Proteomes" id="UP000306441"/>
    </source>
</evidence>
<dbReference type="InterPro" id="IPR020846">
    <property type="entry name" value="MFS_dom"/>
</dbReference>
<dbReference type="InterPro" id="IPR011701">
    <property type="entry name" value="MFS"/>
</dbReference>
<feature type="transmembrane region" description="Helical" evidence="4">
    <location>
        <begin position="79"/>
        <end position="98"/>
    </location>
</feature>
<comment type="caution">
    <text evidence="6">The sequence shown here is derived from an EMBL/GenBank/DDBJ whole genome shotgun (WGS) entry which is preliminary data.</text>
</comment>
<keyword evidence="2 4" id="KW-1133">Transmembrane helix</keyword>
<keyword evidence="3 4" id="KW-0472">Membrane</keyword>
<feature type="transmembrane region" description="Helical" evidence="4">
    <location>
        <begin position="303"/>
        <end position="326"/>
    </location>
</feature>
<feature type="transmembrane region" description="Helical" evidence="4">
    <location>
        <begin position="174"/>
        <end position="193"/>
    </location>
</feature>
<gene>
    <name evidence="6" type="ORF">E6C48_19500</name>
</gene>
<dbReference type="Gene3D" id="1.20.1250.20">
    <property type="entry name" value="MFS general substrate transporter like domains"/>
    <property type="match status" value="1"/>
</dbReference>
<evidence type="ECO:0000256" key="3">
    <source>
        <dbReference type="ARBA" id="ARBA00023136"/>
    </source>
</evidence>
<feature type="domain" description="Major facilitator superfamily (MFS) profile" evidence="5">
    <location>
        <begin position="214"/>
        <end position="408"/>
    </location>
</feature>
<evidence type="ECO:0000313" key="6">
    <source>
        <dbReference type="EMBL" id="THF55127.1"/>
    </source>
</evidence>